<evidence type="ECO:0000256" key="1">
    <source>
        <dbReference type="SAM" id="SignalP"/>
    </source>
</evidence>
<evidence type="ECO:0000313" key="3">
    <source>
        <dbReference type="Proteomes" id="UP000838878"/>
    </source>
</evidence>
<proteinExistence type="predicted"/>
<sequence length="91" mass="10248">MRLSLLLVTFMLVAAQCQDCTVKGKQCNAHEQCCGGCCFDKHCMDTFRSCLEDLNVCKGHACRGEEICVPYQPRQCLGCEPLPICREKRET</sequence>
<accession>A0A8J9YEJ0</accession>
<feature type="non-terminal residue" evidence="2">
    <location>
        <position position="91"/>
    </location>
</feature>
<dbReference type="InterPro" id="IPR013141">
    <property type="entry name" value="Conotoxin-I_CS"/>
</dbReference>
<dbReference type="Proteomes" id="UP000838878">
    <property type="component" value="Chromosome 8"/>
</dbReference>
<protein>
    <submittedName>
        <fullName evidence="2">Uncharacterized protein</fullName>
    </submittedName>
</protein>
<feature type="signal peptide" evidence="1">
    <location>
        <begin position="1"/>
        <end position="15"/>
    </location>
</feature>
<dbReference type="EMBL" id="OV170228">
    <property type="protein sequence ID" value="CAH0729489.1"/>
    <property type="molecule type" value="Genomic_DNA"/>
</dbReference>
<name>A0A8J9YEJ0_9NEOP</name>
<evidence type="ECO:0000313" key="2">
    <source>
        <dbReference type="EMBL" id="CAH0729489.1"/>
    </source>
</evidence>
<keyword evidence="3" id="KW-1185">Reference proteome</keyword>
<feature type="chain" id="PRO_5035474638" evidence="1">
    <location>
        <begin position="16"/>
        <end position="91"/>
    </location>
</feature>
<gene>
    <name evidence="2" type="ORF">BINO364_LOCUS14568</name>
</gene>
<dbReference type="PROSITE" id="PS60019">
    <property type="entry name" value="I_CONOTOXIN"/>
    <property type="match status" value="1"/>
</dbReference>
<keyword evidence="1" id="KW-0732">Signal</keyword>
<dbReference type="AlphaFoldDB" id="A0A8J9YEJ0"/>
<dbReference type="OrthoDB" id="7345212at2759"/>
<organism evidence="2 3">
    <name type="scientific">Brenthis ino</name>
    <name type="common">lesser marbled fritillary</name>
    <dbReference type="NCBI Taxonomy" id="405034"/>
    <lineage>
        <taxon>Eukaryota</taxon>
        <taxon>Metazoa</taxon>
        <taxon>Ecdysozoa</taxon>
        <taxon>Arthropoda</taxon>
        <taxon>Hexapoda</taxon>
        <taxon>Insecta</taxon>
        <taxon>Pterygota</taxon>
        <taxon>Neoptera</taxon>
        <taxon>Endopterygota</taxon>
        <taxon>Lepidoptera</taxon>
        <taxon>Glossata</taxon>
        <taxon>Ditrysia</taxon>
        <taxon>Papilionoidea</taxon>
        <taxon>Nymphalidae</taxon>
        <taxon>Heliconiinae</taxon>
        <taxon>Argynnini</taxon>
        <taxon>Brenthis</taxon>
    </lineage>
</organism>
<reference evidence="2" key="1">
    <citation type="submission" date="2021-12" db="EMBL/GenBank/DDBJ databases">
        <authorList>
            <person name="Martin H S."/>
        </authorList>
    </citation>
    <scope>NUCLEOTIDE SEQUENCE</scope>
</reference>